<dbReference type="Gene3D" id="3.40.80.10">
    <property type="entry name" value="Peptidoglycan recognition protein-like"/>
    <property type="match status" value="1"/>
</dbReference>
<dbReference type="InterPro" id="IPR036505">
    <property type="entry name" value="Amidase/PGRP_sf"/>
</dbReference>
<feature type="domain" description="N-acetylmuramoyl-L-alanine amidase" evidence="4">
    <location>
        <begin position="64"/>
        <end position="213"/>
    </location>
</feature>
<dbReference type="AlphaFoldDB" id="A0A517N2B0"/>
<comment type="similarity">
    <text evidence="1">Belongs to the N-acetylmuramoyl-L-alanine amidase 2 family.</text>
</comment>
<evidence type="ECO:0000256" key="3">
    <source>
        <dbReference type="SAM" id="SignalP"/>
    </source>
</evidence>
<dbReference type="GO" id="GO:0009253">
    <property type="term" value="P:peptidoglycan catabolic process"/>
    <property type="evidence" value="ECO:0007669"/>
    <property type="project" value="InterPro"/>
</dbReference>
<feature type="domain" description="Peptidoglycan recognition protein family" evidence="5">
    <location>
        <begin position="55"/>
        <end position="210"/>
    </location>
</feature>
<protein>
    <submittedName>
        <fullName evidence="6">N-acetylmuramoyl-L-alanine amidase</fullName>
    </submittedName>
</protein>
<name>A0A517N2B0_9BACT</name>
<keyword evidence="7" id="KW-1185">Reference proteome</keyword>
<dbReference type="GO" id="GO:0008270">
    <property type="term" value="F:zinc ion binding"/>
    <property type="evidence" value="ECO:0007669"/>
    <property type="project" value="InterPro"/>
</dbReference>
<evidence type="ECO:0000259" key="4">
    <source>
        <dbReference type="SMART" id="SM00644"/>
    </source>
</evidence>
<dbReference type="Proteomes" id="UP000319852">
    <property type="component" value="Chromosome"/>
</dbReference>
<evidence type="ECO:0000256" key="1">
    <source>
        <dbReference type="ARBA" id="ARBA00007553"/>
    </source>
</evidence>
<dbReference type="RefSeq" id="WP_145063348.1">
    <property type="nucleotide sequence ID" value="NZ_CP036263.1"/>
</dbReference>
<dbReference type="SMART" id="SM00701">
    <property type="entry name" value="PGRP"/>
    <property type="match status" value="1"/>
</dbReference>
<dbReference type="SUPFAM" id="SSF55846">
    <property type="entry name" value="N-acetylmuramoyl-L-alanine amidase-like"/>
    <property type="match status" value="1"/>
</dbReference>
<proteinExistence type="inferred from homology"/>
<dbReference type="KEGG" id="amob:HG15A2_46180"/>
<keyword evidence="3" id="KW-0732">Signal</keyword>
<dbReference type="EMBL" id="CP036263">
    <property type="protein sequence ID" value="QDT01276.1"/>
    <property type="molecule type" value="Genomic_DNA"/>
</dbReference>
<dbReference type="InterPro" id="IPR002502">
    <property type="entry name" value="Amidase_domain"/>
</dbReference>
<gene>
    <name evidence="6" type="ORF">HG15A2_46180</name>
</gene>
<dbReference type="GO" id="GO:0008745">
    <property type="term" value="F:N-acetylmuramoyl-L-alanine amidase activity"/>
    <property type="evidence" value="ECO:0007669"/>
    <property type="project" value="InterPro"/>
</dbReference>
<dbReference type="PANTHER" id="PTHR11022:SF41">
    <property type="entry name" value="PEPTIDOGLYCAN-RECOGNITION PROTEIN LC-RELATED"/>
    <property type="match status" value="1"/>
</dbReference>
<dbReference type="InterPro" id="IPR015510">
    <property type="entry name" value="PGRP"/>
</dbReference>
<dbReference type="OrthoDB" id="9811296at2"/>
<dbReference type="PANTHER" id="PTHR11022">
    <property type="entry name" value="PEPTIDOGLYCAN RECOGNITION PROTEIN"/>
    <property type="match status" value="1"/>
</dbReference>
<reference evidence="6 7" key="1">
    <citation type="submission" date="2019-02" db="EMBL/GenBank/DDBJ databases">
        <title>Deep-cultivation of Planctomycetes and their phenomic and genomic characterization uncovers novel biology.</title>
        <authorList>
            <person name="Wiegand S."/>
            <person name="Jogler M."/>
            <person name="Boedeker C."/>
            <person name="Pinto D."/>
            <person name="Vollmers J."/>
            <person name="Rivas-Marin E."/>
            <person name="Kohn T."/>
            <person name="Peeters S.H."/>
            <person name="Heuer A."/>
            <person name="Rast P."/>
            <person name="Oberbeckmann S."/>
            <person name="Bunk B."/>
            <person name="Jeske O."/>
            <person name="Meyerdierks A."/>
            <person name="Storesund J.E."/>
            <person name="Kallscheuer N."/>
            <person name="Luecker S."/>
            <person name="Lage O.M."/>
            <person name="Pohl T."/>
            <person name="Merkel B.J."/>
            <person name="Hornburger P."/>
            <person name="Mueller R.-W."/>
            <person name="Bruemmer F."/>
            <person name="Labrenz M."/>
            <person name="Spormann A.M."/>
            <person name="Op den Camp H."/>
            <person name="Overmann J."/>
            <person name="Amann R."/>
            <person name="Jetten M.S.M."/>
            <person name="Mascher T."/>
            <person name="Medema M.H."/>
            <person name="Devos D.P."/>
            <person name="Kaster A.-K."/>
            <person name="Ovreas L."/>
            <person name="Rohde M."/>
            <person name="Galperin M.Y."/>
            <person name="Jogler C."/>
        </authorList>
    </citation>
    <scope>NUCLEOTIDE SEQUENCE [LARGE SCALE GENOMIC DNA]</scope>
    <source>
        <strain evidence="6 7">HG15A2</strain>
    </source>
</reference>
<feature type="chain" id="PRO_5021999668" evidence="3">
    <location>
        <begin position="23"/>
        <end position="263"/>
    </location>
</feature>
<dbReference type="SMART" id="SM00644">
    <property type="entry name" value="Ami_2"/>
    <property type="match status" value="1"/>
</dbReference>
<dbReference type="InterPro" id="IPR006619">
    <property type="entry name" value="PGRP_domain_met/bac"/>
</dbReference>
<feature type="region of interest" description="Disordered" evidence="2">
    <location>
        <begin position="24"/>
        <end position="51"/>
    </location>
</feature>
<evidence type="ECO:0000313" key="6">
    <source>
        <dbReference type="EMBL" id="QDT01276.1"/>
    </source>
</evidence>
<sequence length="263" mass="29745" precursor="true">MSRFCQAGLLAGMLLTTSLSVATEPAELTPKQPSSKKLSPQEKAFQQRVKVPKPKRFVSAAQWGSRPDPIDDDRRHAPRRVMLHHAGVLWTTDRDPVQFIRNMQSWGKRRPEIEKPPRNTYWPDLPYHFLIAPDGTIYEGRSLEYEPETNTKYKLAGTLGVELMGNFEAQRPSPAQVESAVQLVAWLVSRYDLPSEAITTHAKVAKGQTGCPGRDFARYFDEETAHFKQWVEQVLQGKPLVIDLGEPLKDGPTQLITETKRAD</sequence>
<evidence type="ECO:0000313" key="7">
    <source>
        <dbReference type="Proteomes" id="UP000319852"/>
    </source>
</evidence>
<feature type="signal peptide" evidence="3">
    <location>
        <begin position="1"/>
        <end position="22"/>
    </location>
</feature>
<evidence type="ECO:0000259" key="5">
    <source>
        <dbReference type="SMART" id="SM00701"/>
    </source>
</evidence>
<accession>A0A517N2B0</accession>
<dbReference type="CDD" id="cd06583">
    <property type="entry name" value="PGRP"/>
    <property type="match status" value="1"/>
</dbReference>
<organism evidence="6 7">
    <name type="scientific">Adhaeretor mobilis</name>
    <dbReference type="NCBI Taxonomy" id="1930276"/>
    <lineage>
        <taxon>Bacteria</taxon>
        <taxon>Pseudomonadati</taxon>
        <taxon>Planctomycetota</taxon>
        <taxon>Planctomycetia</taxon>
        <taxon>Pirellulales</taxon>
        <taxon>Lacipirellulaceae</taxon>
        <taxon>Adhaeretor</taxon>
    </lineage>
</organism>
<evidence type="ECO:0000256" key="2">
    <source>
        <dbReference type="SAM" id="MobiDB-lite"/>
    </source>
</evidence>
<dbReference type="Pfam" id="PF01510">
    <property type="entry name" value="Amidase_2"/>
    <property type="match status" value="1"/>
</dbReference>